<reference evidence="2 3" key="1">
    <citation type="journal article" date="2016" name="Sci. Rep.">
        <title>Peltaster fructicola genome reveals evolution from an invasive phytopathogen to an ectophytic parasite.</title>
        <authorList>
            <person name="Xu C."/>
            <person name="Chen H."/>
            <person name="Gleason M.L."/>
            <person name="Xu J.R."/>
            <person name="Liu H."/>
            <person name="Zhang R."/>
            <person name="Sun G."/>
        </authorList>
    </citation>
    <scope>NUCLEOTIDE SEQUENCE [LARGE SCALE GENOMIC DNA]</scope>
    <source>
        <strain evidence="2 3">LNHT1506</strain>
    </source>
</reference>
<sequence>MDGIVMASLVEPNQVEKLQLAPVIRPVHEELASERGVLPMEHVASEIEFGQPEVLVESAADSPGELQPGMAAAQETGRHSQEDPEAIVEPVGHPIEELVSAGRCAANKPRSIWKKWLGPIRRNEPYERLAHSLERSRFLRWIHEKRNAEKTAAVVEDLSETRDEHDLLEFLGERPPEELYVISPEARPIVPGVEVLMARLNAQVESEEAIAEPKSKHARRRDKFFSKLKKPKALQTIGTLSCFAWPGEP</sequence>
<dbReference type="Proteomes" id="UP000503462">
    <property type="component" value="Chromosome 3"/>
</dbReference>
<keyword evidence="3" id="KW-1185">Reference proteome</keyword>
<accession>A0A6H0XZ15</accession>
<gene>
    <name evidence="2" type="ORF">AMS68_005177</name>
</gene>
<dbReference type="EMBL" id="CP051141">
    <property type="protein sequence ID" value="QIW99659.1"/>
    <property type="molecule type" value="Genomic_DNA"/>
</dbReference>
<organism evidence="2 3">
    <name type="scientific">Peltaster fructicola</name>
    <dbReference type="NCBI Taxonomy" id="286661"/>
    <lineage>
        <taxon>Eukaryota</taxon>
        <taxon>Fungi</taxon>
        <taxon>Dikarya</taxon>
        <taxon>Ascomycota</taxon>
        <taxon>Pezizomycotina</taxon>
        <taxon>Dothideomycetes</taxon>
        <taxon>Dothideomycetes incertae sedis</taxon>
        <taxon>Peltaster</taxon>
    </lineage>
</organism>
<protein>
    <submittedName>
        <fullName evidence="2">Uncharacterized protein</fullName>
    </submittedName>
</protein>
<feature type="region of interest" description="Disordered" evidence="1">
    <location>
        <begin position="61"/>
        <end position="84"/>
    </location>
</feature>
<evidence type="ECO:0000313" key="2">
    <source>
        <dbReference type="EMBL" id="QIW99659.1"/>
    </source>
</evidence>
<name>A0A6H0XZ15_9PEZI</name>
<evidence type="ECO:0000313" key="3">
    <source>
        <dbReference type="Proteomes" id="UP000503462"/>
    </source>
</evidence>
<dbReference type="AlphaFoldDB" id="A0A6H0XZ15"/>
<evidence type="ECO:0000256" key="1">
    <source>
        <dbReference type="SAM" id="MobiDB-lite"/>
    </source>
</evidence>
<proteinExistence type="predicted"/>